<dbReference type="GO" id="GO:1990904">
    <property type="term" value="C:ribonucleoprotein complex"/>
    <property type="evidence" value="ECO:0007669"/>
    <property type="project" value="UniProtKB-KW"/>
</dbReference>
<dbReference type="GO" id="GO:0006412">
    <property type="term" value="P:translation"/>
    <property type="evidence" value="ECO:0007669"/>
    <property type="project" value="InterPro"/>
</dbReference>
<dbReference type="InterPro" id="IPR001209">
    <property type="entry name" value="Ribosomal_uS14"/>
</dbReference>
<reference evidence="5" key="1">
    <citation type="journal article" date="2014" name="Nat. Genet.">
        <title>A reference genome for common bean and genome-wide analysis of dual domestications.</title>
        <authorList>
            <person name="Schmutz J."/>
            <person name="McClean P.E."/>
            <person name="Mamidi S."/>
            <person name="Wu G.A."/>
            <person name="Cannon S.B."/>
            <person name="Grimwood J."/>
            <person name="Jenkins J."/>
            <person name="Shu S."/>
            <person name="Song Q."/>
            <person name="Chavarro C."/>
            <person name="Torres-Torres M."/>
            <person name="Geffroy V."/>
            <person name="Moghaddam S.M."/>
            <person name="Gao D."/>
            <person name="Abernathy B."/>
            <person name="Barry K."/>
            <person name="Blair M."/>
            <person name="Brick M.A."/>
            <person name="Chovatia M."/>
            <person name="Gepts P."/>
            <person name="Goodstein D.M."/>
            <person name="Gonzales M."/>
            <person name="Hellsten U."/>
            <person name="Hyten D.L."/>
            <person name="Jia G."/>
            <person name="Kelly J.D."/>
            <person name="Kudrna D."/>
            <person name="Lee R."/>
            <person name="Richard M.M."/>
            <person name="Miklas P.N."/>
            <person name="Osorno J.M."/>
            <person name="Rodrigues J."/>
            <person name="Thareau V."/>
            <person name="Urrea C.A."/>
            <person name="Wang M."/>
            <person name="Yu Y."/>
            <person name="Zhang M."/>
            <person name="Wing R.A."/>
            <person name="Cregan P.B."/>
            <person name="Rokhsar D.S."/>
            <person name="Jackson S.A."/>
        </authorList>
    </citation>
    <scope>NUCLEOTIDE SEQUENCE [LARGE SCALE GENOMIC DNA]</scope>
    <source>
        <strain evidence="5">cv. G19833</strain>
    </source>
</reference>
<evidence type="ECO:0000313" key="5">
    <source>
        <dbReference type="Proteomes" id="UP000000226"/>
    </source>
</evidence>
<dbReference type="Gramene" id="ESW04602">
    <property type="protein sequence ID" value="ESW04602"/>
    <property type="gene ID" value="PHAVU_011G109300g"/>
</dbReference>
<dbReference type="Pfam" id="PF00253">
    <property type="entry name" value="Ribosomal_S14"/>
    <property type="match status" value="1"/>
</dbReference>
<dbReference type="Gene3D" id="4.10.830.10">
    <property type="entry name" value="30s Ribosomal Protein S14, Chain N"/>
    <property type="match status" value="1"/>
</dbReference>
<dbReference type="eggNOG" id="KOG1741">
    <property type="taxonomic scope" value="Eukaryota"/>
</dbReference>
<dbReference type="GO" id="GO:0005840">
    <property type="term" value="C:ribosome"/>
    <property type="evidence" value="ECO:0007669"/>
    <property type="project" value="UniProtKB-KW"/>
</dbReference>
<dbReference type="SMR" id="V7AG61"/>
<protein>
    <submittedName>
        <fullName evidence="4">Uncharacterized protein</fullName>
    </submittedName>
</protein>
<keyword evidence="5" id="KW-1185">Reference proteome</keyword>
<proteinExistence type="inferred from homology"/>
<dbReference type="AlphaFoldDB" id="V7AG61"/>
<accession>V7AG61</accession>
<comment type="similarity">
    <text evidence="1">Belongs to the universal ribosomal protein uS14 family.</text>
</comment>
<dbReference type="SUPFAM" id="SSF57716">
    <property type="entry name" value="Glucocorticoid receptor-like (DNA-binding domain)"/>
    <property type="match status" value="1"/>
</dbReference>
<evidence type="ECO:0000256" key="1">
    <source>
        <dbReference type="ARBA" id="ARBA00009083"/>
    </source>
</evidence>
<gene>
    <name evidence="4" type="ORF">PHAVU_011G109300g</name>
</gene>
<keyword evidence="2" id="KW-0689">Ribosomal protein</keyword>
<organism evidence="4 5">
    <name type="scientific">Phaseolus vulgaris</name>
    <name type="common">Kidney bean</name>
    <name type="synonym">French bean</name>
    <dbReference type="NCBI Taxonomy" id="3885"/>
    <lineage>
        <taxon>Eukaryota</taxon>
        <taxon>Viridiplantae</taxon>
        <taxon>Streptophyta</taxon>
        <taxon>Embryophyta</taxon>
        <taxon>Tracheophyta</taxon>
        <taxon>Spermatophyta</taxon>
        <taxon>Magnoliopsida</taxon>
        <taxon>eudicotyledons</taxon>
        <taxon>Gunneridae</taxon>
        <taxon>Pentapetalae</taxon>
        <taxon>rosids</taxon>
        <taxon>fabids</taxon>
        <taxon>Fabales</taxon>
        <taxon>Fabaceae</taxon>
        <taxon>Papilionoideae</taxon>
        <taxon>50 kb inversion clade</taxon>
        <taxon>NPAAA clade</taxon>
        <taxon>indigoferoid/millettioid clade</taxon>
        <taxon>Phaseoleae</taxon>
        <taxon>Phaseolus</taxon>
    </lineage>
</organism>
<dbReference type="InterPro" id="IPR043140">
    <property type="entry name" value="Ribosomal_uS14_sf"/>
</dbReference>
<dbReference type="STRING" id="3885.V7AG61"/>
<dbReference type="GO" id="GO:0003735">
    <property type="term" value="F:structural constituent of ribosome"/>
    <property type="evidence" value="ECO:0007669"/>
    <property type="project" value="InterPro"/>
</dbReference>
<name>V7AG61_PHAVU</name>
<dbReference type="EMBL" id="CM002298">
    <property type="protein sequence ID" value="ESW04602.1"/>
    <property type="molecule type" value="Genomic_DNA"/>
</dbReference>
<keyword evidence="3" id="KW-0687">Ribonucleoprotein</keyword>
<evidence type="ECO:0000256" key="3">
    <source>
        <dbReference type="ARBA" id="ARBA00023274"/>
    </source>
</evidence>
<dbReference type="OrthoDB" id="413436at2759"/>
<sequence>MAITSMENKHIRRFNVTIVTLTNTQDDTLPPWNDFLQNDEGETQDFDLPSDMRDKLIYKLSKLPRYSSFARGHPHFVYDFFQISHIMLRGLASRGPLMGTKKSSW</sequence>
<dbReference type="Proteomes" id="UP000000226">
    <property type="component" value="Chromosome 11"/>
</dbReference>
<evidence type="ECO:0000256" key="2">
    <source>
        <dbReference type="ARBA" id="ARBA00022980"/>
    </source>
</evidence>
<evidence type="ECO:0000313" key="4">
    <source>
        <dbReference type="EMBL" id="ESW04602.1"/>
    </source>
</evidence>